<keyword evidence="2" id="KW-0238">DNA-binding</keyword>
<reference evidence="6 8" key="2">
    <citation type="submission" date="2019-03" db="EMBL/GenBank/DDBJ databases">
        <title>Genomic Encyclopedia of Type Strains, Phase IV (KMG-IV): sequencing the most valuable type-strain genomes for metagenomic binning, comparative biology and taxonomic classification.</title>
        <authorList>
            <person name="Goeker M."/>
        </authorList>
    </citation>
    <scope>NUCLEOTIDE SEQUENCE [LARGE SCALE GENOMIC DNA]</scope>
    <source>
        <strain evidence="6 8">DSM 101483</strain>
    </source>
</reference>
<dbReference type="Gene3D" id="1.10.10.10">
    <property type="entry name" value="Winged helix-like DNA-binding domain superfamily/Winged helix DNA-binding domain"/>
    <property type="match status" value="1"/>
</dbReference>
<evidence type="ECO:0000256" key="1">
    <source>
        <dbReference type="ARBA" id="ARBA00023015"/>
    </source>
</evidence>
<keyword evidence="7" id="KW-1185">Reference proteome</keyword>
<dbReference type="CDD" id="cd00090">
    <property type="entry name" value="HTH_ARSR"/>
    <property type="match status" value="1"/>
</dbReference>
<dbReference type="PANTHER" id="PTHR43132">
    <property type="entry name" value="ARSENICAL RESISTANCE OPERON REPRESSOR ARSR-RELATED"/>
    <property type="match status" value="1"/>
</dbReference>
<evidence type="ECO:0000259" key="4">
    <source>
        <dbReference type="PROSITE" id="PS50987"/>
    </source>
</evidence>
<dbReference type="SUPFAM" id="SSF46785">
    <property type="entry name" value="Winged helix' DNA-binding domain"/>
    <property type="match status" value="1"/>
</dbReference>
<dbReference type="AlphaFoldDB" id="A0A126QNX7"/>
<accession>A0A126QNX7</accession>
<feature type="domain" description="HTH arsR-type" evidence="4">
    <location>
        <begin position="24"/>
        <end position="118"/>
    </location>
</feature>
<dbReference type="EMBL" id="CP014206">
    <property type="protein sequence ID" value="AMK11388.1"/>
    <property type="molecule type" value="Genomic_DNA"/>
</dbReference>
<dbReference type="PROSITE" id="PS50987">
    <property type="entry name" value="HTH_ARSR_2"/>
    <property type="match status" value="1"/>
</dbReference>
<dbReference type="Pfam" id="PF01022">
    <property type="entry name" value="HTH_5"/>
    <property type="match status" value="1"/>
</dbReference>
<dbReference type="PANTHER" id="PTHR43132:SF6">
    <property type="entry name" value="HTH-TYPE TRANSCRIPTIONAL REPRESSOR CZRA"/>
    <property type="match status" value="1"/>
</dbReference>
<dbReference type="InterPro" id="IPR011991">
    <property type="entry name" value="ArsR-like_HTH"/>
</dbReference>
<evidence type="ECO:0000313" key="5">
    <source>
        <dbReference type="EMBL" id="AMK11388.1"/>
    </source>
</evidence>
<dbReference type="Proteomes" id="UP000295506">
    <property type="component" value="Unassembled WGS sequence"/>
</dbReference>
<evidence type="ECO:0000313" key="8">
    <source>
        <dbReference type="Proteomes" id="UP000295506"/>
    </source>
</evidence>
<proteinExistence type="predicted"/>
<dbReference type="Proteomes" id="UP000055611">
    <property type="component" value="Chromosome"/>
</dbReference>
<evidence type="ECO:0000313" key="6">
    <source>
        <dbReference type="EMBL" id="TDT89778.1"/>
    </source>
</evidence>
<dbReference type="SMART" id="SM00418">
    <property type="entry name" value="HTH_ARSR"/>
    <property type="match status" value="1"/>
</dbReference>
<evidence type="ECO:0000256" key="2">
    <source>
        <dbReference type="ARBA" id="ARBA00023125"/>
    </source>
</evidence>
<protein>
    <submittedName>
        <fullName evidence="6">ArsR family transcriptional regulator</fullName>
    </submittedName>
</protein>
<dbReference type="GO" id="GO:0003700">
    <property type="term" value="F:DNA-binding transcription factor activity"/>
    <property type="evidence" value="ECO:0007669"/>
    <property type="project" value="InterPro"/>
</dbReference>
<evidence type="ECO:0000313" key="7">
    <source>
        <dbReference type="Proteomes" id="UP000055611"/>
    </source>
</evidence>
<dbReference type="InterPro" id="IPR036388">
    <property type="entry name" value="WH-like_DNA-bd_sf"/>
</dbReference>
<dbReference type="InterPro" id="IPR036390">
    <property type="entry name" value="WH_DNA-bd_sf"/>
</dbReference>
<reference evidence="5 7" key="1">
    <citation type="journal article" date="2016" name="Front. Microbiol.">
        <title>Genome Sequence of the Piezophilic, Mesophilic Sulfate-Reducing Bacterium Desulfovibrio indicus J2T.</title>
        <authorList>
            <person name="Cao J."/>
            <person name="Maignien L."/>
            <person name="Shao Z."/>
            <person name="Alain K."/>
            <person name="Jebbar M."/>
        </authorList>
    </citation>
    <scope>NUCLEOTIDE SEQUENCE [LARGE SCALE GENOMIC DNA]</scope>
    <source>
        <strain evidence="5 7">J2</strain>
    </source>
</reference>
<name>A0A126QNX7_9BACT</name>
<gene>
    <name evidence="5" type="ORF">AWY79_09805</name>
    <name evidence="6" type="ORF">EDC59_10374</name>
</gene>
<dbReference type="GO" id="GO:0003677">
    <property type="term" value="F:DNA binding"/>
    <property type="evidence" value="ECO:0007669"/>
    <property type="project" value="UniProtKB-KW"/>
</dbReference>
<dbReference type="OrthoDB" id="9810923at2"/>
<dbReference type="KEGG" id="dej:AWY79_09805"/>
<keyword evidence="3" id="KW-0804">Transcription</keyword>
<dbReference type="EMBL" id="SOBK01000003">
    <property type="protein sequence ID" value="TDT89778.1"/>
    <property type="molecule type" value="Genomic_DNA"/>
</dbReference>
<dbReference type="InterPro" id="IPR001845">
    <property type="entry name" value="HTH_ArsR_DNA-bd_dom"/>
</dbReference>
<dbReference type="InterPro" id="IPR051011">
    <property type="entry name" value="Metal_resp_trans_reg"/>
</dbReference>
<dbReference type="RefSeq" id="WP_066803002.1">
    <property type="nucleotide sequence ID" value="NZ_CP014206.1"/>
</dbReference>
<dbReference type="NCBIfam" id="NF033788">
    <property type="entry name" value="HTH_metalloreg"/>
    <property type="match status" value="1"/>
</dbReference>
<evidence type="ECO:0000256" key="3">
    <source>
        <dbReference type="ARBA" id="ARBA00023163"/>
    </source>
</evidence>
<keyword evidence="1" id="KW-0805">Transcription regulation</keyword>
<organism evidence="6 8">
    <name type="scientific">Pseudodesulfovibrio indicus</name>
    <dbReference type="NCBI Taxonomy" id="1716143"/>
    <lineage>
        <taxon>Bacteria</taxon>
        <taxon>Pseudomonadati</taxon>
        <taxon>Thermodesulfobacteriota</taxon>
        <taxon>Desulfovibrionia</taxon>
        <taxon>Desulfovibrionales</taxon>
        <taxon>Desulfovibrionaceae</taxon>
    </lineage>
</organism>
<dbReference type="PRINTS" id="PR00778">
    <property type="entry name" value="HTHARSR"/>
</dbReference>
<sequence>MSNIACSDTEQHAKNVASAKQSMLSEREFLFLAELFKALGDYTRVRILFALSVGELCVCALAEVLDMSQSAISHQLRLLRAAKLVRYRKEGKNVFYSLDDDHVRNLVSQGLDHIKEEA</sequence>